<dbReference type="Gene3D" id="3.30.9.90">
    <property type="match status" value="1"/>
</dbReference>
<keyword evidence="7 14" id="KW-0274">FAD</keyword>
<dbReference type="InterPro" id="IPR040156">
    <property type="entry name" value="ETF-QO"/>
</dbReference>
<comment type="function">
    <text evidence="2 14">Accepts electrons from ETF and reduces ubiquinone.</text>
</comment>
<evidence type="ECO:0000256" key="11">
    <source>
        <dbReference type="ARBA" id="ARBA00023014"/>
    </source>
</evidence>
<evidence type="ECO:0000259" key="15">
    <source>
        <dbReference type="PROSITE" id="PS51379"/>
    </source>
</evidence>
<keyword evidence="6 14" id="KW-0479">Metal-binding</keyword>
<evidence type="ECO:0000256" key="8">
    <source>
        <dbReference type="ARBA" id="ARBA00022982"/>
    </source>
</evidence>
<protein>
    <recommendedName>
        <fullName evidence="14">Electron transfer flavoprotein-ubiquinone oxidoreductase</fullName>
        <shortName evidence="14">ETF-QO</shortName>
        <ecNumber evidence="14">1.5.5.1</ecNumber>
    </recommendedName>
</protein>
<keyword evidence="10 14" id="KW-0408">Iron</keyword>
<evidence type="ECO:0000256" key="9">
    <source>
        <dbReference type="ARBA" id="ARBA00023002"/>
    </source>
</evidence>
<keyword evidence="5 14" id="KW-0285">Flavoprotein</keyword>
<dbReference type="Proteomes" id="UP000587415">
    <property type="component" value="Unassembled WGS sequence"/>
</dbReference>
<evidence type="ECO:0000256" key="1">
    <source>
        <dbReference type="ARBA" id="ARBA00001974"/>
    </source>
</evidence>
<evidence type="ECO:0000256" key="10">
    <source>
        <dbReference type="ARBA" id="ARBA00023004"/>
    </source>
</evidence>
<organism evidence="16 17">
    <name type="scientific">Brevundimonas alba</name>
    <dbReference type="NCBI Taxonomy" id="74314"/>
    <lineage>
        <taxon>Bacteria</taxon>
        <taxon>Pseudomonadati</taxon>
        <taxon>Pseudomonadota</taxon>
        <taxon>Alphaproteobacteria</taxon>
        <taxon>Caulobacterales</taxon>
        <taxon>Caulobacteraceae</taxon>
        <taxon>Brevundimonas</taxon>
    </lineage>
</organism>
<dbReference type="Gene3D" id="3.30.70.20">
    <property type="match status" value="1"/>
</dbReference>
<dbReference type="InterPro" id="IPR036188">
    <property type="entry name" value="FAD/NAD-bd_sf"/>
</dbReference>
<dbReference type="FunFam" id="3.30.70.20:FF:000012">
    <property type="entry name" value="Electron transfer flavoprotein-ubiquinone oxidoreductase, mitochondrial"/>
    <property type="match status" value="1"/>
</dbReference>
<comment type="caution">
    <text evidence="16">The sequence shown here is derived from an EMBL/GenBank/DDBJ whole genome shotgun (WGS) entry which is preliminary data.</text>
</comment>
<evidence type="ECO:0000256" key="4">
    <source>
        <dbReference type="ARBA" id="ARBA00022485"/>
    </source>
</evidence>
<dbReference type="PROSITE" id="PS51379">
    <property type="entry name" value="4FE4S_FER_2"/>
    <property type="match status" value="1"/>
</dbReference>
<dbReference type="InterPro" id="IPR049398">
    <property type="entry name" value="ETF-QO/FixC_UQ-bd"/>
</dbReference>
<dbReference type="PANTHER" id="PTHR10617:SF107">
    <property type="entry name" value="ELECTRON TRANSFER FLAVOPROTEIN-UBIQUINONE OXIDOREDUCTASE, MITOCHONDRIAL"/>
    <property type="match status" value="1"/>
</dbReference>
<keyword evidence="11 14" id="KW-0411">Iron-sulfur</keyword>
<dbReference type="SUPFAM" id="SSF54862">
    <property type="entry name" value="4Fe-4S ferredoxins"/>
    <property type="match status" value="1"/>
</dbReference>
<evidence type="ECO:0000256" key="13">
    <source>
        <dbReference type="ARBA" id="ARBA00052682"/>
    </source>
</evidence>
<dbReference type="EC" id="1.5.5.1" evidence="14"/>
<dbReference type="SUPFAM" id="SSF51905">
    <property type="entry name" value="FAD/NAD(P)-binding domain"/>
    <property type="match status" value="1"/>
</dbReference>
<keyword evidence="17" id="KW-1185">Reference proteome</keyword>
<dbReference type="SUPFAM" id="SSF54373">
    <property type="entry name" value="FAD-linked reductases, C-terminal domain"/>
    <property type="match status" value="1"/>
</dbReference>
<evidence type="ECO:0000256" key="5">
    <source>
        <dbReference type="ARBA" id="ARBA00022630"/>
    </source>
</evidence>
<comment type="catalytic activity">
    <reaction evidence="13 14">
        <text>a ubiquinone + reduced [electron-transfer flavoprotein] = a ubiquinol + oxidized [electron-transfer flavoprotein] + H(+)</text>
        <dbReference type="Rhea" id="RHEA:24052"/>
        <dbReference type="Rhea" id="RHEA-COMP:9565"/>
        <dbReference type="Rhea" id="RHEA-COMP:9566"/>
        <dbReference type="Rhea" id="RHEA-COMP:10685"/>
        <dbReference type="Rhea" id="RHEA-COMP:10686"/>
        <dbReference type="ChEBI" id="CHEBI:15378"/>
        <dbReference type="ChEBI" id="CHEBI:16389"/>
        <dbReference type="ChEBI" id="CHEBI:17976"/>
        <dbReference type="ChEBI" id="CHEBI:57692"/>
        <dbReference type="ChEBI" id="CHEBI:58307"/>
        <dbReference type="EC" id="1.5.5.1"/>
    </reaction>
</comment>
<reference evidence="16 17" key="1">
    <citation type="submission" date="2020-03" db="EMBL/GenBank/DDBJ databases">
        <title>Genomic Encyclopedia of Type Strains, Phase IV (KMG-IV): sequencing the most valuable type-strain genomes for metagenomic binning, comparative biology and taxonomic classification.</title>
        <authorList>
            <person name="Goeker M."/>
        </authorList>
    </citation>
    <scope>NUCLEOTIDE SEQUENCE [LARGE SCALE GENOMIC DNA]</scope>
    <source>
        <strain evidence="16 17">DSM 4736</strain>
    </source>
</reference>
<proteinExistence type="predicted"/>
<feature type="domain" description="4Fe-4S ferredoxin-type" evidence="15">
    <location>
        <begin position="559"/>
        <end position="588"/>
    </location>
</feature>
<evidence type="ECO:0000256" key="7">
    <source>
        <dbReference type="ARBA" id="ARBA00022827"/>
    </source>
</evidence>
<evidence type="ECO:0000313" key="17">
    <source>
        <dbReference type="Proteomes" id="UP000587415"/>
    </source>
</evidence>
<keyword evidence="9 14" id="KW-0560">Oxidoreductase</keyword>
<evidence type="ECO:0000313" key="16">
    <source>
        <dbReference type="EMBL" id="NJC41578.1"/>
    </source>
</evidence>
<evidence type="ECO:0000256" key="6">
    <source>
        <dbReference type="ARBA" id="ARBA00022723"/>
    </source>
</evidence>
<gene>
    <name evidence="16" type="ORF">GGQ87_001836</name>
</gene>
<name>A0A7X5YKT4_9CAUL</name>
<dbReference type="GO" id="GO:0004174">
    <property type="term" value="F:electron-transferring-flavoprotein dehydrogenase activity"/>
    <property type="evidence" value="ECO:0007669"/>
    <property type="project" value="UniProtKB-UniRule"/>
</dbReference>
<keyword evidence="4" id="KW-0004">4Fe-4S</keyword>
<dbReference type="PRINTS" id="PR00420">
    <property type="entry name" value="RNGMNOXGNASE"/>
</dbReference>
<keyword evidence="3 14" id="KW-0813">Transport</keyword>
<comment type="cofactor">
    <cofactor evidence="1 14">
        <name>FAD</name>
        <dbReference type="ChEBI" id="CHEBI:57692"/>
    </cofactor>
</comment>
<comment type="cofactor">
    <cofactor evidence="14">
        <name>[4Fe-4S] cluster</name>
        <dbReference type="ChEBI" id="CHEBI:49883"/>
    </cofactor>
    <text evidence="14">Binds 1 [4Fe-4S] cluster.</text>
</comment>
<dbReference type="GO" id="GO:0051539">
    <property type="term" value="F:4 iron, 4 sulfur cluster binding"/>
    <property type="evidence" value="ECO:0007669"/>
    <property type="project" value="UniProtKB-UniRule"/>
</dbReference>
<dbReference type="InterPro" id="IPR017896">
    <property type="entry name" value="4Fe4S_Fe-S-bd"/>
</dbReference>
<keyword evidence="12 14" id="KW-0830">Ubiquinone</keyword>
<dbReference type="PANTHER" id="PTHR10617">
    <property type="entry name" value="ELECTRON TRANSFER FLAVOPROTEIN-UBIQUINONE OXIDOREDUCTASE"/>
    <property type="match status" value="1"/>
</dbReference>
<dbReference type="EMBL" id="JAATJM010000001">
    <property type="protein sequence ID" value="NJC41578.1"/>
    <property type="molecule type" value="Genomic_DNA"/>
</dbReference>
<evidence type="ECO:0000256" key="14">
    <source>
        <dbReference type="RuleBase" id="RU366068"/>
    </source>
</evidence>
<dbReference type="GO" id="GO:0046872">
    <property type="term" value="F:metal ion binding"/>
    <property type="evidence" value="ECO:0007669"/>
    <property type="project" value="UniProtKB-KW"/>
</dbReference>
<dbReference type="InterPro" id="IPR007859">
    <property type="entry name" value="ETF-QO/FixX_C"/>
</dbReference>
<sequence>MTHKTLTMTRISAMAEDAIEGGGTNAWQEAVIDKLPPAEALAGVEREVMEYDVVIVGGGPAGLASAIRLKQRAEKDGKEISVAVLEKSAEIGGHILSGAVIDPRALTELFPDWKERGAPLETPVTRDRFLVLGPQGEASLPMFLLPPMMHNDGCYIASLGNLCRWLGEQAEALGVEVYPGMAASHVVWDEPMGRVKGVVAGVFGIDREGKPTGEFQPGIELHGKYVFIAEGVRGSLAKTIMARHNLCDTAEPQKFGIGIKELWQVPAEQHQPGLAQHTTGWPLDENTGGGSFMYHFGDRYVAVGYVVHLNYKNPFLSPFDEFQRFKHHPSIAEHLVGGTRISYGARAITEGGFQSVPKLSFPGGALIGCSAGFVNVPRIKGSHNAMKTGMLAADCAYEAISAGRAGDQLVEYQTAYENSWVYQELKRVRNAKPLLTRFGTSLGGALGLFDMWFQTVFGGFSLFGTLKHKKTDAASTEPASKHRPIVYPKPDGKLSFDKLSSVFVSNTNHAEDQPAHLKLLDPSVPIRVNLPKYGEPARLYCPAGVYEVVYGDEAAKTDPRFVINAQNCVHCKTCDIKDPSQNIVWTTPEGGGGPNYPNM</sequence>
<evidence type="ECO:0000256" key="2">
    <source>
        <dbReference type="ARBA" id="ARBA00002819"/>
    </source>
</evidence>
<evidence type="ECO:0000256" key="12">
    <source>
        <dbReference type="ARBA" id="ARBA00023075"/>
    </source>
</evidence>
<dbReference type="Pfam" id="PF05187">
    <property type="entry name" value="Fer4_ETF_QO"/>
    <property type="match status" value="1"/>
</dbReference>
<keyword evidence="8 14" id="KW-0249">Electron transport</keyword>
<dbReference type="Gene3D" id="3.50.50.60">
    <property type="entry name" value="FAD/NAD(P)-binding domain"/>
    <property type="match status" value="1"/>
</dbReference>
<dbReference type="Pfam" id="PF21162">
    <property type="entry name" value="ETFQO_UQ-bd"/>
    <property type="match status" value="1"/>
</dbReference>
<evidence type="ECO:0000256" key="3">
    <source>
        <dbReference type="ARBA" id="ARBA00022448"/>
    </source>
</evidence>
<accession>A0A7X5YKT4</accession>
<dbReference type="AlphaFoldDB" id="A0A7X5YKT4"/>
<dbReference type="Pfam" id="PF13450">
    <property type="entry name" value="NAD_binding_8"/>
    <property type="match status" value="1"/>
</dbReference>